<dbReference type="InterPro" id="IPR038213">
    <property type="entry name" value="IFI6/IFI27-like_sf"/>
</dbReference>
<dbReference type="AlphaFoldDB" id="A0A8H7RTW4"/>
<dbReference type="Proteomes" id="UP000646827">
    <property type="component" value="Unassembled WGS sequence"/>
</dbReference>
<dbReference type="Gene3D" id="6.10.110.10">
    <property type="match status" value="1"/>
</dbReference>
<dbReference type="OrthoDB" id="440424at2759"/>
<organism evidence="1 2">
    <name type="scientific">Circinella minor</name>
    <dbReference type="NCBI Taxonomy" id="1195481"/>
    <lineage>
        <taxon>Eukaryota</taxon>
        <taxon>Fungi</taxon>
        <taxon>Fungi incertae sedis</taxon>
        <taxon>Mucoromycota</taxon>
        <taxon>Mucoromycotina</taxon>
        <taxon>Mucoromycetes</taxon>
        <taxon>Mucorales</taxon>
        <taxon>Lichtheimiaceae</taxon>
        <taxon>Circinella</taxon>
    </lineage>
</organism>
<sequence length="71" mass="6496">MGLLCYTAVTVAGAAIAATGVGAPLVGLMGFSAAGPVAGTLAAGAQAYVGNVAAGSIFAGLQALAMAPCTP</sequence>
<comment type="caution">
    <text evidence="1">The sequence shown here is derived from an EMBL/GenBank/DDBJ whole genome shotgun (WGS) entry which is preliminary data.</text>
</comment>
<name>A0A8H7RTW4_9FUNG</name>
<keyword evidence="2" id="KW-1185">Reference proteome</keyword>
<accession>A0A8H7RTW4</accession>
<evidence type="ECO:0000313" key="1">
    <source>
        <dbReference type="EMBL" id="KAG2216147.1"/>
    </source>
</evidence>
<proteinExistence type="predicted"/>
<dbReference type="EMBL" id="JAEPRB010000448">
    <property type="protein sequence ID" value="KAG2216147.1"/>
    <property type="molecule type" value="Genomic_DNA"/>
</dbReference>
<protein>
    <submittedName>
        <fullName evidence="1">Uncharacterized protein</fullName>
    </submittedName>
</protein>
<reference evidence="1 2" key="1">
    <citation type="submission" date="2020-12" db="EMBL/GenBank/DDBJ databases">
        <title>Metabolic potential, ecology and presence of endohyphal bacteria is reflected in genomic diversity of Mucoromycotina.</title>
        <authorList>
            <person name="Muszewska A."/>
            <person name="Okrasinska A."/>
            <person name="Steczkiewicz K."/>
            <person name="Drgas O."/>
            <person name="Orlowska M."/>
            <person name="Perlinska-Lenart U."/>
            <person name="Aleksandrzak-Piekarczyk T."/>
            <person name="Szatraj K."/>
            <person name="Zielenkiewicz U."/>
            <person name="Pilsyk S."/>
            <person name="Malc E."/>
            <person name="Mieczkowski P."/>
            <person name="Kruszewska J.S."/>
            <person name="Biernat P."/>
            <person name="Pawlowska J."/>
        </authorList>
    </citation>
    <scope>NUCLEOTIDE SEQUENCE [LARGE SCALE GENOMIC DNA]</scope>
    <source>
        <strain evidence="1 2">CBS 142.35</strain>
    </source>
</reference>
<gene>
    <name evidence="1" type="ORF">INT45_003773</name>
</gene>
<evidence type="ECO:0000313" key="2">
    <source>
        <dbReference type="Proteomes" id="UP000646827"/>
    </source>
</evidence>